<evidence type="ECO:0000313" key="3">
    <source>
        <dbReference type="EMBL" id="POO53200.1"/>
    </source>
</evidence>
<organism evidence="3 4">
    <name type="scientific">Agrobacterium rosae</name>
    <dbReference type="NCBI Taxonomy" id="1972867"/>
    <lineage>
        <taxon>Bacteria</taxon>
        <taxon>Pseudomonadati</taxon>
        <taxon>Pseudomonadota</taxon>
        <taxon>Alphaproteobacteria</taxon>
        <taxon>Hyphomicrobiales</taxon>
        <taxon>Rhizobiaceae</taxon>
        <taxon>Rhizobium/Agrobacterium group</taxon>
        <taxon>Agrobacterium</taxon>
    </lineage>
</organism>
<reference evidence="2 5" key="2">
    <citation type="journal article" date="2023" name="Phytobiomes J">
        <title>Deciphering the key players within the bacterial microbiota associated with aerial crown gall tumors on rhododendron: Insights into the gallobiome.</title>
        <authorList>
            <person name="Kuzmanovic N."/>
            <person name="Nesme J."/>
            <person name="Wolf J."/>
            <person name="Neumann-Schaal M."/>
            <person name="Petersen J."/>
            <person name="Fernandez-Gnecco G."/>
            <person name="Sproeer C."/>
            <person name="Bunk B."/>
            <person name="Overmann J."/>
            <person name="Sorensen S.J."/>
            <person name="Idczak E."/>
            <person name="Smalla K."/>
        </authorList>
    </citation>
    <scope>NUCLEOTIDE SEQUENCE [LARGE SCALE GENOMIC DNA]</scope>
    <source>
        <strain evidence="5">rho-14.1</strain>
        <strain evidence="2">Rho-14.1</strain>
    </source>
</reference>
<dbReference type="Proteomes" id="UP001277561">
    <property type="component" value="Unassembled WGS sequence"/>
</dbReference>
<protein>
    <submittedName>
        <fullName evidence="3">MarR family transcriptional regulator</fullName>
    </submittedName>
</protein>
<dbReference type="GeneID" id="86878288"/>
<dbReference type="SMART" id="SM00347">
    <property type="entry name" value="HTH_MARR"/>
    <property type="match status" value="1"/>
</dbReference>
<dbReference type="Gene3D" id="1.10.10.10">
    <property type="entry name" value="Winged helix-like DNA-binding domain superfamily/Winged helix DNA-binding domain"/>
    <property type="match status" value="1"/>
</dbReference>
<dbReference type="RefSeq" id="WP_103656975.1">
    <property type="nucleotide sequence ID" value="NZ_CP192764.1"/>
</dbReference>
<dbReference type="InterPro" id="IPR036390">
    <property type="entry name" value="WH_DNA-bd_sf"/>
</dbReference>
<dbReference type="GO" id="GO:0006950">
    <property type="term" value="P:response to stress"/>
    <property type="evidence" value="ECO:0007669"/>
    <property type="project" value="TreeGrafter"/>
</dbReference>
<evidence type="ECO:0000313" key="2">
    <source>
        <dbReference type="EMBL" id="MDX8328456.1"/>
    </source>
</evidence>
<dbReference type="Proteomes" id="UP000237447">
    <property type="component" value="Unassembled WGS sequence"/>
</dbReference>
<dbReference type="InterPro" id="IPR000835">
    <property type="entry name" value="HTH_MarR-typ"/>
</dbReference>
<evidence type="ECO:0000313" key="5">
    <source>
        <dbReference type="Proteomes" id="UP001277561"/>
    </source>
</evidence>
<dbReference type="InterPro" id="IPR036388">
    <property type="entry name" value="WH-like_DNA-bd_sf"/>
</dbReference>
<dbReference type="PANTHER" id="PTHR33164:SF95">
    <property type="entry name" value="TRANSCRIPTIONAL REGULATOR"/>
    <property type="match status" value="1"/>
</dbReference>
<name>A0AAE5VQU9_9HYPH</name>
<sequence length="142" mass="15979">MNDRNAPYILDEQVGFLLRLASQRHMALFVERTAGGLTPTQFSTLYRLRESSEAISQNALGRLVGMDAATTKGVVARLLVRDLIRVEKDTEDRRRYTLFITDIGSQLLDAVLPAVQDISESTLAPLTLSERDQFLKMLKQLI</sequence>
<proteinExistence type="predicted"/>
<dbReference type="Pfam" id="PF01047">
    <property type="entry name" value="MarR"/>
    <property type="match status" value="1"/>
</dbReference>
<dbReference type="AlphaFoldDB" id="A0AAE5VQU9"/>
<evidence type="ECO:0000259" key="1">
    <source>
        <dbReference type="PROSITE" id="PS50995"/>
    </source>
</evidence>
<dbReference type="EMBL" id="JAVRAD010000001">
    <property type="protein sequence ID" value="MDX8328456.1"/>
    <property type="molecule type" value="Genomic_DNA"/>
</dbReference>
<comment type="caution">
    <text evidence="3">The sequence shown here is derived from an EMBL/GenBank/DDBJ whole genome shotgun (WGS) entry which is preliminary data.</text>
</comment>
<gene>
    <name evidence="3" type="ORF">CPJ18_02770</name>
    <name evidence="2" type="ORF">RMS29_04395</name>
</gene>
<dbReference type="PANTHER" id="PTHR33164">
    <property type="entry name" value="TRANSCRIPTIONAL REGULATOR, MARR FAMILY"/>
    <property type="match status" value="1"/>
</dbReference>
<dbReference type="PROSITE" id="PS50995">
    <property type="entry name" value="HTH_MARR_2"/>
    <property type="match status" value="1"/>
</dbReference>
<feature type="domain" description="HTH marR-type" evidence="1">
    <location>
        <begin position="11"/>
        <end position="142"/>
    </location>
</feature>
<keyword evidence="5" id="KW-1185">Reference proteome</keyword>
<dbReference type="InterPro" id="IPR039422">
    <property type="entry name" value="MarR/SlyA-like"/>
</dbReference>
<dbReference type="EMBL" id="NXEJ01000002">
    <property type="protein sequence ID" value="POO53200.1"/>
    <property type="molecule type" value="Genomic_DNA"/>
</dbReference>
<dbReference type="GO" id="GO:0003700">
    <property type="term" value="F:DNA-binding transcription factor activity"/>
    <property type="evidence" value="ECO:0007669"/>
    <property type="project" value="InterPro"/>
</dbReference>
<reference evidence="3 4" key="1">
    <citation type="journal article" date="2018" name="Syst. Appl. Microbiol.">
        <title>Agrobacterium rosae sp. nov., isolated from galls on different agricultural crops.</title>
        <authorList>
            <person name="Kuzmanovic N."/>
            <person name="Pulawska J."/>
            <person name="Smalla K."/>
            <person name="Nesme X."/>
        </authorList>
    </citation>
    <scope>NUCLEOTIDE SEQUENCE [LARGE SCALE GENOMIC DNA]</scope>
    <source>
        <strain evidence="3 4">NCPPB 1650</strain>
    </source>
</reference>
<accession>A0AAE5VQU9</accession>
<dbReference type="SUPFAM" id="SSF46785">
    <property type="entry name" value="Winged helix' DNA-binding domain"/>
    <property type="match status" value="1"/>
</dbReference>
<evidence type="ECO:0000313" key="4">
    <source>
        <dbReference type="Proteomes" id="UP000237447"/>
    </source>
</evidence>